<protein>
    <submittedName>
        <fullName evidence="1">Uncharacterized protein</fullName>
    </submittedName>
</protein>
<dbReference type="EMBL" id="JAIXMP010000010">
    <property type="protein sequence ID" value="KAI9266444.1"/>
    <property type="molecule type" value="Genomic_DNA"/>
</dbReference>
<dbReference type="Proteomes" id="UP001209540">
    <property type="component" value="Unassembled WGS sequence"/>
</dbReference>
<gene>
    <name evidence="1" type="ORF">BDA99DRAFT_436703</name>
</gene>
<reference evidence="1" key="1">
    <citation type="journal article" date="2022" name="IScience">
        <title>Evolution of zygomycete secretomes and the origins of terrestrial fungal ecologies.</title>
        <authorList>
            <person name="Chang Y."/>
            <person name="Wang Y."/>
            <person name="Mondo S."/>
            <person name="Ahrendt S."/>
            <person name="Andreopoulos W."/>
            <person name="Barry K."/>
            <person name="Beard J."/>
            <person name="Benny G.L."/>
            <person name="Blankenship S."/>
            <person name="Bonito G."/>
            <person name="Cuomo C."/>
            <person name="Desiro A."/>
            <person name="Gervers K.A."/>
            <person name="Hundley H."/>
            <person name="Kuo A."/>
            <person name="LaButti K."/>
            <person name="Lang B.F."/>
            <person name="Lipzen A."/>
            <person name="O'Donnell K."/>
            <person name="Pangilinan J."/>
            <person name="Reynolds N."/>
            <person name="Sandor L."/>
            <person name="Smith M.E."/>
            <person name="Tsang A."/>
            <person name="Grigoriev I.V."/>
            <person name="Stajich J.E."/>
            <person name="Spatafora J.W."/>
        </authorList>
    </citation>
    <scope>NUCLEOTIDE SEQUENCE</scope>
    <source>
        <strain evidence="1">RSA 2281</strain>
    </source>
</reference>
<organism evidence="1 2">
    <name type="scientific">Phascolomyces articulosus</name>
    <dbReference type="NCBI Taxonomy" id="60185"/>
    <lineage>
        <taxon>Eukaryota</taxon>
        <taxon>Fungi</taxon>
        <taxon>Fungi incertae sedis</taxon>
        <taxon>Mucoromycota</taxon>
        <taxon>Mucoromycotina</taxon>
        <taxon>Mucoromycetes</taxon>
        <taxon>Mucorales</taxon>
        <taxon>Lichtheimiaceae</taxon>
        <taxon>Phascolomyces</taxon>
    </lineage>
</organism>
<evidence type="ECO:0000313" key="2">
    <source>
        <dbReference type="Proteomes" id="UP001209540"/>
    </source>
</evidence>
<dbReference type="AlphaFoldDB" id="A0AAD5K2L4"/>
<accession>A0AAD5K2L4</accession>
<reference evidence="1" key="2">
    <citation type="submission" date="2023-02" db="EMBL/GenBank/DDBJ databases">
        <authorList>
            <consortium name="DOE Joint Genome Institute"/>
            <person name="Mondo S.J."/>
            <person name="Chang Y."/>
            <person name="Wang Y."/>
            <person name="Ahrendt S."/>
            <person name="Andreopoulos W."/>
            <person name="Barry K."/>
            <person name="Beard J."/>
            <person name="Benny G.L."/>
            <person name="Blankenship S."/>
            <person name="Bonito G."/>
            <person name="Cuomo C."/>
            <person name="Desiro A."/>
            <person name="Gervers K.A."/>
            <person name="Hundley H."/>
            <person name="Kuo A."/>
            <person name="LaButti K."/>
            <person name="Lang B.F."/>
            <person name="Lipzen A."/>
            <person name="O'Donnell K."/>
            <person name="Pangilinan J."/>
            <person name="Reynolds N."/>
            <person name="Sandor L."/>
            <person name="Smith M.W."/>
            <person name="Tsang A."/>
            <person name="Grigoriev I.V."/>
            <person name="Stajich J.E."/>
            <person name="Spatafora J.W."/>
        </authorList>
    </citation>
    <scope>NUCLEOTIDE SEQUENCE</scope>
    <source>
        <strain evidence="1">RSA 2281</strain>
    </source>
</reference>
<keyword evidence="2" id="KW-1185">Reference proteome</keyword>
<feature type="non-terminal residue" evidence="1">
    <location>
        <position position="1"/>
    </location>
</feature>
<sequence>NDDLAAKLISIIKYTMTSFDLVKKCNAAYSTNHERTYFIEHIIPGLMALAKNSNIIGFFWCEYDEFRAVKDIDMHDKN</sequence>
<evidence type="ECO:0000313" key="1">
    <source>
        <dbReference type="EMBL" id="KAI9266444.1"/>
    </source>
</evidence>
<proteinExistence type="predicted"/>
<comment type="caution">
    <text evidence="1">The sequence shown here is derived from an EMBL/GenBank/DDBJ whole genome shotgun (WGS) entry which is preliminary data.</text>
</comment>
<name>A0AAD5K2L4_9FUNG</name>